<keyword evidence="3" id="KW-0614">Plasmid</keyword>
<dbReference type="Proteomes" id="UP000066124">
    <property type="component" value="Plasmid pHG4"/>
</dbReference>
<dbReference type="NCBIfam" id="TIGR01766">
    <property type="entry name" value="IS200/IS605 family accessory protein TnpB-like domain"/>
    <property type="match status" value="1"/>
</dbReference>
<keyword evidence="1" id="KW-0238">DNA-binding</keyword>
<evidence type="ECO:0000259" key="2">
    <source>
        <dbReference type="Pfam" id="PF07282"/>
    </source>
</evidence>
<evidence type="ECO:0000313" key="4">
    <source>
        <dbReference type="Proteomes" id="UP000066124"/>
    </source>
</evidence>
<accession>A0A0K1J024</accession>
<dbReference type="RefSeq" id="WP_050460507.1">
    <property type="nucleotide sequence ID" value="NZ_CP011951.1"/>
</dbReference>
<dbReference type="GeneID" id="25248067"/>
<feature type="domain" description="Cas12f1-like TNB" evidence="2">
    <location>
        <begin position="138"/>
        <end position="201"/>
    </location>
</feature>
<geneLocation type="plasmid" evidence="3 4">
    <name>pHG4</name>
</geneLocation>
<organism evidence="3 4">
    <name type="scientific">Haloferax gibbonsii</name>
    <dbReference type="NCBI Taxonomy" id="35746"/>
    <lineage>
        <taxon>Archaea</taxon>
        <taxon>Methanobacteriati</taxon>
        <taxon>Methanobacteriota</taxon>
        <taxon>Stenosarchaea group</taxon>
        <taxon>Halobacteria</taxon>
        <taxon>Halobacteriales</taxon>
        <taxon>Haloferacaceae</taxon>
        <taxon>Haloferax</taxon>
    </lineage>
</organism>
<dbReference type="KEGG" id="hgi:ABY42_18925"/>
<dbReference type="EMBL" id="CP011951">
    <property type="protein sequence ID" value="AKU09893.1"/>
    <property type="molecule type" value="Genomic_DNA"/>
</dbReference>
<dbReference type="Pfam" id="PF07282">
    <property type="entry name" value="Cas12f1-like_TNB"/>
    <property type="match status" value="1"/>
</dbReference>
<proteinExistence type="predicted"/>
<protein>
    <submittedName>
        <fullName evidence="3">Transposase</fullName>
    </submittedName>
</protein>
<evidence type="ECO:0000256" key="1">
    <source>
        <dbReference type="ARBA" id="ARBA00023125"/>
    </source>
</evidence>
<dbReference type="PATRIC" id="fig|35746.4.peg.4175"/>
<reference evidence="4" key="1">
    <citation type="journal article" date="2015" name="J. Biotechnol.">
        <title>Complete genome sequence of Haloferax gibbonsii strain ARA6, a potential producer of polyhydroxyalkanoates and halocins isolated from Araruama, Rio de Janeiro, Brasil.</title>
        <authorList>
            <person name="Pinto L.H."/>
            <person name="D'Alincourt Carvalho-Assef A.P."/>
            <person name="Vieira R.P."/>
            <person name="Clementino M.M."/>
            <person name="Albano R.M."/>
        </authorList>
    </citation>
    <scope>NUCLEOTIDE SEQUENCE [LARGE SCALE GENOMIC DNA]</scope>
    <source>
        <strain evidence="4">ARA6</strain>
        <plasmid evidence="4">Plasmid pHG4</plasmid>
    </source>
</reference>
<gene>
    <name evidence="3" type="ORF">ABY42_18925</name>
</gene>
<dbReference type="GO" id="GO:0003677">
    <property type="term" value="F:DNA binding"/>
    <property type="evidence" value="ECO:0007669"/>
    <property type="project" value="UniProtKB-KW"/>
</dbReference>
<name>A0A0K1J024_HALGI</name>
<dbReference type="InterPro" id="IPR010095">
    <property type="entry name" value="Cas12f1-like_TNB"/>
</dbReference>
<dbReference type="AlphaFoldDB" id="A0A0K1J024"/>
<sequence length="210" mass="23080">MSTIPRPTDSQYYPLACTPVGVDVGVKNLIAAAPAGGDVESAFTIEGSHIQTRHEILVESMRALQGAKFDSTEGQAQLFAAIWYQIRPQVYDAAVRVVRYAQQFTTPIIVLEDLPYYDVPLWERRMNSDAGAWLLPALQHAIVTKAHEVGIPATYVDPDYTTQECHLCGDLGDVAENTVECISDDCPVDRVSRDRSAALTIAKRGEVTSR</sequence>
<evidence type="ECO:0000313" key="3">
    <source>
        <dbReference type="EMBL" id="AKU09893.1"/>
    </source>
</evidence>